<name>X1TK74_9ZZZZ</name>
<dbReference type="Pfam" id="PF13676">
    <property type="entry name" value="TIR_2"/>
    <property type="match status" value="1"/>
</dbReference>
<evidence type="ECO:0000259" key="1">
    <source>
        <dbReference type="Pfam" id="PF13676"/>
    </source>
</evidence>
<comment type="caution">
    <text evidence="2">The sequence shown here is derived from an EMBL/GenBank/DDBJ whole genome shotgun (WGS) entry which is preliminary data.</text>
</comment>
<dbReference type="SUPFAM" id="SSF52200">
    <property type="entry name" value="Toll/Interleukin receptor TIR domain"/>
    <property type="match status" value="1"/>
</dbReference>
<proteinExistence type="predicted"/>
<reference evidence="2" key="1">
    <citation type="journal article" date="2014" name="Front. Microbiol.">
        <title>High frequency of phylogenetically diverse reductive dehalogenase-homologous genes in deep subseafloor sedimentary metagenomes.</title>
        <authorList>
            <person name="Kawai M."/>
            <person name="Futagami T."/>
            <person name="Toyoda A."/>
            <person name="Takaki Y."/>
            <person name="Nishi S."/>
            <person name="Hori S."/>
            <person name="Arai W."/>
            <person name="Tsubouchi T."/>
            <person name="Morono Y."/>
            <person name="Uchiyama I."/>
            <person name="Ito T."/>
            <person name="Fujiyama A."/>
            <person name="Inagaki F."/>
            <person name="Takami H."/>
        </authorList>
    </citation>
    <scope>NUCLEOTIDE SEQUENCE</scope>
    <source>
        <strain evidence="2">Expedition CK06-06</strain>
    </source>
</reference>
<feature type="domain" description="TIR" evidence="1">
    <location>
        <begin position="11"/>
        <end position="92"/>
    </location>
</feature>
<dbReference type="InterPro" id="IPR000157">
    <property type="entry name" value="TIR_dom"/>
</dbReference>
<gene>
    <name evidence="2" type="ORF">S12H4_45004</name>
</gene>
<evidence type="ECO:0000313" key="2">
    <source>
        <dbReference type="EMBL" id="GAJ05733.1"/>
    </source>
</evidence>
<dbReference type="InterPro" id="IPR035897">
    <property type="entry name" value="Toll_tir_struct_dom_sf"/>
</dbReference>
<sequence length="106" mass="12433">MKINMNKPNIWITYTWKDNEKGNFDYIVQELKAIGIESRYDKIELIPGRHLWDQIGDKIINGPFSAWCYLITPESLKSKPCKEELAYALYRAMSDKLFDIVLFGNL</sequence>
<protein>
    <recommendedName>
        <fullName evidence="1">TIR domain-containing protein</fullName>
    </recommendedName>
</protein>
<organism evidence="2">
    <name type="scientific">marine sediment metagenome</name>
    <dbReference type="NCBI Taxonomy" id="412755"/>
    <lineage>
        <taxon>unclassified sequences</taxon>
        <taxon>metagenomes</taxon>
        <taxon>ecological metagenomes</taxon>
    </lineage>
</organism>
<dbReference type="Gene3D" id="3.40.50.10140">
    <property type="entry name" value="Toll/interleukin-1 receptor homology (TIR) domain"/>
    <property type="match status" value="1"/>
</dbReference>
<dbReference type="EMBL" id="BARW01027779">
    <property type="protein sequence ID" value="GAJ05733.1"/>
    <property type="molecule type" value="Genomic_DNA"/>
</dbReference>
<dbReference type="GO" id="GO:0007165">
    <property type="term" value="P:signal transduction"/>
    <property type="evidence" value="ECO:0007669"/>
    <property type="project" value="InterPro"/>
</dbReference>
<dbReference type="AlphaFoldDB" id="X1TK74"/>
<accession>X1TK74</accession>